<dbReference type="AlphaFoldDB" id="A0A7W6ECR6"/>
<evidence type="ECO:0000313" key="2">
    <source>
        <dbReference type="Proteomes" id="UP000542776"/>
    </source>
</evidence>
<organism evidence="1 2">
    <name type="scientific">Aureimonas pseudogalii</name>
    <dbReference type="NCBI Taxonomy" id="1744844"/>
    <lineage>
        <taxon>Bacteria</taxon>
        <taxon>Pseudomonadati</taxon>
        <taxon>Pseudomonadota</taxon>
        <taxon>Alphaproteobacteria</taxon>
        <taxon>Hyphomicrobiales</taxon>
        <taxon>Aurantimonadaceae</taxon>
        <taxon>Aureimonas</taxon>
    </lineage>
</organism>
<name>A0A7W6ECR6_9HYPH</name>
<keyword evidence="2" id="KW-1185">Reference proteome</keyword>
<dbReference type="RefSeq" id="WP_183197911.1">
    <property type="nucleotide sequence ID" value="NZ_JACIEK010000001.1"/>
</dbReference>
<evidence type="ECO:0000313" key="1">
    <source>
        <dbReference type="EMBL" id="MBB3996897.1"/>
    </source>
</evidence>
<accession>A0A7W6ECR6</accession>
<proteinExistence type="predicted"/>
<comment type="caution">
    <text evidence="1">The sequence shown here is derived from an EMBL/GenBank/DDBJ whole genome shotgun (WGS) entry which is preliminary data.</text>
</comment>
<sequence>MSTKSDKARIIALQKALRIARAALERHSHDAACEDALSEILKLDLNSKPTPLQGLVGSAAGRR</sequence>
<reference evidence="1 2" key="1">
    <citation type="submission" date="2020-08" db="EMBL/GenBank/DDBJ databases">
        <title>Genomic Encyclopedia of Type Strains, Phase IV (KMG-IV): sequencing the most valuable type-strain genomes for metagenomic binning, comparative biology and taxonomic classification.</title>
        <authorList>
            <person name="Goeker M."/>
        </authorList>
    </citation>
    <scope>NUCLEOTIDE SEQUENCE [LARGE SCALE GENOMIC DNA]</scope>
    <source>
        <strain evidence="1 2">DSM 102238</strain>
    </source>
</reference>
<dbReference type="Proteomes" id="UP000542776">
    <property type="component" value="Unassembled WGS sequence"/>
</dbReference>
<protein>
    <submittedName>
        <fullName evidence="1">Uncharacterized protein</fullName>
    </submittedName>
</protein>
<gene>
    <name evidence="1" type="ORF">GGR04_000718</name>
</gene>
<dbReference type="EMBL" id="JACIEK010000001">
    <property type="protein sequence ID" value="MBB3996897.1"/>
    <property type="molecule type" value="Genomic_DNA"/>
</dbReference>